<evidence type="ECO:0000256" key="3">
    <source>
        <dbReference type="ARBA" id="ARBA00022454"/>
    </source>
</evidence>
<comment type="subcellular location">
    <subcellularLocation>
        <location evidence="2">Chromosome</location>
    </subcellularLocation>
    <subcellularLocation>
        <location evidence="1">Nucleus</location>
    </subcellularLocation>
</comment>
<dbReference type="Pfam" id="PF17907">
    <property type="entry name" value="AWS"/>
    <property type="match status" value="1"/>
</dbReference>
<evidence type="ECO:0008006" key="14">
    <source>
        <dbReference type="Google" id="ProtNLM"/>
    </source>
</evidence>
<dbReference type="PROSITE" id="PS50868">
    <property type="entry name" value="POST_SET"/>
    <property type="match status" value="1"/>
</dbReference>
<dbReference type="GO" id="GO:0042054">
    <property type="term" value="F:histone methyltransferase activity"/>
    <property type="evidence" value="ECO:0007669"/>
    <property type="project" value="InterPro"/>
</dbReference>
<dbReference type="InterPro" id="IPR001214">
    <property type="entry name" value="SET_dom"/>
</dbReference>
<evidence type="ECO:0000259" key="10">
    <source>
        <dbReference type="PROSITE" id="PS50868"/>
    </source>
</evidence>
<dbReference type="InterPro" id="IPR046341">
    <property type="entry name" value="SET_dom_sf"/>
</dbReference>
<reference evidence="12 13" key="1">
    <citation type="journal article" date="2021" name="Nat. Plants">
        <title>The Taxus genome provides insights into paclitaxel biosynthesis.</title>
        <authorList>
            <person name="Xiong X."/>
            <person name="Gou J."/>
            <person name="Liao Q."/>
            <person name="Li Y."/>
            <person name="Zhou Q."/>
            <person name="Bi G."/>
            <person name="Li C."/>
            <person name="Du R."/>
            <person name="Wang X."/>
            <person name="Sun T."/>
            <person name="Guo L."/>
            <person name="Liang H."/>
            <person name="Lu P."/>
            <person name="Wu Y."/>
            <person name="Zhang Z."/>
            <person name="Ro D.K."/>
            <person name="Shang Y."/>
            <person name="Huang S."/>
            <person name="Yan J."/>
        </authorList>
    </citation>
    <scope>NUCLEOTIDE SEQUENCE [LARGE SCALE GENOMIC DNA]</scope>
    <source>
        <strain evidence="12">Ta-2019</strain>
    </source>
</reference>
<dbReference type="OMA" id="AQNSMHK"/>
<keyword evidence="7" id="KW-0539">Nucleus</keyword>
<dbReference type="SMART" id="SM00570">
    <property type="entry name" value="AWS"/>
    <property type="match status" value="1"/>
</dbReference>
<dbReference type="GO" id="GO:0005694">
    <property type="term" value="C:chromosome"/>
    <property type="evidence" value="ECO:0007669"/>
    <property type="project" value="UniProtKB-SubCell"/>
</dbReference>
<organism evidence="12 13">
    <name type="scientific">Taxus chinensis</name>
    <name type="common">Chinese yew</name>
    <name type="synonym">Taxus wallichiana var. chinensis</name>
    <dbReference type="NCBI Taxonomy" id="29808"/>
    <lineage>
        <taxon>Eukaryota</taxon>
        <taxon>Viridiplantae</taxon>
        <taxon>Streptophyta</taxon>
        <taxon>Embryophyta</taxon>
        <taxon>Tracheophyta</taxon>
        <taxon>Spermatophyta</taxon>
        <taxon>Pinopsida</taxon>
        <taxon>Pinidae</taxon>
        <taxon>Conifers II</taxon>
        <taxon>Cupressales</taxon>
        <taxon>Taxaceae</taxon>
        <taxon>Taxus</taxon>
    </lineage>
</organism>
<protein>
    <recommendedName>
        <fullName evidence="14">Histone-lysine N-methyltransferase ASHH1</fullName>
    </recommendedName>
</protein>
<feature type="region of interest" description="Disordered" evidence="8">
    <location>
        <begin position="302"/>
        <end position="334"/>
    </location>
</feature>
<evidence type="ECO:0000259" key="11">
    <source>
        <dbReference type="PROSITE" id="PS51215"/>
    </source>
</evidence>
<dbReference type="PROSITE" id="PS51215">
    <property type="entry name" value="AWS"/>
    <property type="match status" value="1"/>
</dbReference>
<evidence type="ECO:0000256" key="4">
    <source>
        <dbReference type="ARBA" id="ARBA00022603"/>
    </source>
</evidence>
<keyword evidence="3" id="KW-0158">Chromosome</keyword>
<dbReference type="AlphaFoldDB" id="A0AA38FPV0"/>
<dbReference type="PANTHER" id="PTHR22884">
    <property type="entry name" value="SET DOMAIN PROTEINS"/>
    <property type="match status" value="1"/>
</dbReference>
<dbReference type="PROSITE" id="PS50280">
    <property type="entry name" value="SET"/>
    <property type="match status" value="1"/>
</dbReference>
<evidence type="ECO:0000256" key="7">
    <source>
        <dbReference type="ARBA" id="ARBA00023242"/>
    </source>
</evidence>
<accession>A0AA38FPV0</accession>
<evidence type="ECO:0000256" key="5">
    <source>
        <dbReference type="ARBA" id="ARBA00022679"/>
    </source>
</evidence>
<evidence type="ECO:0000313" key="12">
    <source>
        <dbReference type="EMBL" id="KAH9307977.1"/>
    </source>
</evidence>
<proteinExistence type="predicted"/>
<feature type="domain" description="AWS" evidence="11">
    <location>
        <begin position="49"/>
        <end position="100"/>
    </location>
</feature>
<dbReference type="InterPro" id="IPR050777">
    <property type="entry name" value="SET2_Histone-Lys_MeTrsfase"/>
</dbReference>
<comment type="caution">
    <text evidence="12">The sequence shown here is derived from an EMBL/GenBank/DDBJ whole genome shotgun (WGS) entry which is preliminary data.</text>
</comment>
<dbReference type="EMBL" id="JAHRHJ020000007">
    <property type="protein sequence ID" value="KAH9307977.1"/>
    <property type="molecule type" value="Genomic_DNA"/>
</dbReference>
<dbReference type="SMART" id="SM00317">
    <property type="entry name" value="SET"/>
    <property type="match status" value="1"/>
</dbReference>
<dbReference type="Gene3D" id="2.170.270.10">
    <property type="entry name" value="SET domain"/>
    <property type="match status" value="1"/>
</dbReference>
<feature type="domain" description="Post-SET" evidence="10">
    <location>
        <begin position="226"/>
        <end position="242"/>
    </location>
</feature>
<dbReference type="Proteomes" id="UP000824469">
    <property type="component" value="Unassembled WGS sequence"/>
</dbReference>
<evidence type="ECO:0000259" key="9">
    <source>
        <dbReference type="PROSITE" id="PS50280"/>
    </source>
</evidence>
<dbReference type="GO" id="GO:0005634">
    <property type="term" value="C:nucleus"/>
    <property type="evidence" value="ECO:0007669"/>
    <property type="project" value="UniProtKB-SubCell"/>
</dbReference>
<dbReference type="SUPFAM" id="SSF82199">
    <property type="entry name" value="SET domain"/>
    <property type="match status" value="1"/>
</dbReference>
<evidence type="ECO:0000313" key="13">
    <source>
        <dbReference type="Proteomes" id="UP000824469"/>
    </source>
</evidence>
<sequence>TRRLRQPLTILASNKEIPLQEQAAEGPPYYKHIECNDFLHRGHKKQKEEDIPICVCKYRPDDPESMCGERCLNVLTYAECTPGHCPCGDHCKNKRFQKCEYVKSKLFKTDGRGWGLMADQDIKAGQFVIEYCGEVISWKEARKRSQDYEAEGLKDAFIISLDRFESIDATRKGSLARFINHSCEPNCETRKWTVLGEIRVGIFAKQDIPCGTELAYDYNFEWYGGAKVRCRCGAPSCYGFLGAKSRGFQNDAYLWEDNDERYSVENVPLYDSDEDEPLSNFLKRVKVCKKLKIAATKQSPASQTVGSVGTSSRDSTSFTTTDQKDNKSSDISGSKDLDKSTLLELAETAIWDERQEMSIVALDRKASTMEMEGTIESTHEAMEFDNVNGERCPASIDATFSENESVKTVFNDHLDSPIVLPSKKSLCFSCRKSKHLISKRVNADFISQILPSKEAREELLAAEETKIATALELNSFYDRIRPAIQDHGKDGQDSVPTSYAEEWIKVSCDDLKATFDLYFKTVKHLANNVCDVKTGGLNLEGDKVKLVNRVD</sequence>
<keyword evidence="13" id="KW-1185">Reference proteome</keyword>
<feature type="compositionally biased region" description="Basic and acidic residues" evidence="8">
    <location>
        <begin position="322"/>
        <end position="334"/>
    </location>
</feature>
<dbReference type="Pfam" id="PF00856">
    <property type="entry name" value="SET"/>
    <property type="match status" value="1"/>
</dbReference>
<dbReference type="InterPro" id="IPR003616">
    <property type="entry name" value="Post-SET_dom"/>
</dbReference>
<dbReference type="FunFam" id="2.170.270.10:FF:000028">
    <property type="entry name" value="Histone-lysine N-methyltransferase"/>
    <property type="match status" value="1"/>
</dbReference>
<evidence type="ECO:0000256" key="6">
    <source>
        <dbReference type="ARBA" id="ARBA00022691"/>
    </source>
</evidence>
<feature type="compositionally biased region" description="Low complexity" evidence="8">
    <location>
        <begin position="310"/>
        <end position="321"/>
    </location>
</feature>
<evidence type="ECO:0000256" key="8">
    <source>
        <dbReference type="SAM" id="MobiDB-lite"/>
    </source>
</evidence>
<dbReference type="GO" id="GO:0032259">
    <property type="term" value="P:methylation"/>
    <property type="evidence" value="ECO:0007669"/>
    <property type="project" value="UniProtKB-KW"/>
</dbReference>
<name>A0AA38FPV0_TAXCH</name>
<keyword evidence="4" id="KW-0489">Methyltransferase</keyword>
<keyword evidence="5" id="KW-0808">Transferase</keyword>
<evidence type="ECO:0000256" key="2">
    <source>
        <dbReference type="ARBA" id="ARBA00004286"/>
    </source>
</evidence>
<evidence type="ECO:0000256" key="1">
    <source>
        <dbReference type="ARBA" id="ARBA00004123"/>
    </source>
</evidence>
<keyword evidence="6" id="KW-0949">S-adenosyl-L-methionine</keyword>
<gene>
    <name evidence="12" type="ORF">KI387_035888</name>
</gene>
<dbReference type="InterPro" id="IPR006560">
    <property type="entry name" value="AWS_dom"/>
</dbReference>
<feature type="domain" description="SET" evidence="9">
    <location>
        <begin position="97"/>
        <end position="219"/>
    </location>
</feature>
<feature type="non-terminal residue" evidence="12">
    <location>
        <position position="1"/>
    </location>
</feature>